<keyword evidence="3 10" id="KW-0808">Transferase</keyword>
<evidence type="ECO:0000256" key="1">
    <source>
        <dbReference type="ARBA" id="ARBA00012411"/>
    </source>
</evidence>
<feature type="compositionally biased region" description="Basic and acidic residues" evidence="11">
    <location>
        <begin position="372"/>
        <end position="383"/>
    </location>
</feature>
<protein>
    <recommendedName>
        <fullName evidence="1 10">Mitogen-activated protein kinase</fullName>
        <ecNumber evidence="1 10">2.7.11.24</ecNumber>
    </recommendedName>
</protein>
<comment type="activity regulation">
    <text evidence="10">Activated by threonine and tyrosine phosphorylation.</text>
</comment>
<dbReference type="EMBL" id="BDQF01000014">
    <property type="protein sequence ID" value="GAW82920.1"/>
    <property type="molecule type" value="Genomic_DNA"/>
</dbReference>
<dbReference type="AlphaFoldDB" id="A0A1Y1JKV8"/>
<dbReference type="PROSITE" id="PS00107">
    <property type="entry name" value="PROTEIN_KINASE_ATP"/>
    <property type="match status" value="1"/>
</dbReference>
<reference evidence="14" key="1">
    <citation type="submission" date="2017-04" db="EMBL/GenBank/DDBJ databases">
        <title>Plasmodium gonderi genome.</title>
        <authorList>
            <person name="Arisue N."/>
            <person name="Honma H."/>
            <person name="Kawai S."/>
            <person name="Tougan T."/>
            <person name="Tanabe K."/>
            <person name="Horii T."/>
        </authorList>
    </citation>
    <scope>NUCLEOTIDE SEQUENCE [LARGE SCALE GENOMIC DNA]</scope>
    <source>
        <strain evidence="14">ATCC 30045</strain>
    </source>
</reference>
<feature type="compositionally biased region" description="Polar residues" evidence="11">
    <location>
        <begin position="441"/>
        <end position="458"/>
    </location>
</feature>
<comment type="catalytic activity">
    <reaction evidence="8">
        <text>L-seryl-[protein] + ATP = O-phospho-L-seryl-[protein] + ADP + H(+)</text>
        <dbReference type="Rhea" id="RHEA:17989"/>
        <dbReference type="Rhea" id="RHEA-COMP:9863"/>
        <dbReference type="Rhea" id="RHEA-COMP:11604"/>
        <dbReference type="ChEBI" id="CHEBI:15378"/>
        <dbReference type="ChEBI" id="CHEBI:29999"/>
        <dbReference type="ChEBI" id="CHEBI:30616"/>
        <dbReference type="ChEBI" id="CHEBI:83421"/>
        <dbReference type="ChEBI" id="CHEBI:456216"/>
        <dbReference type="EC" id="2.7.11.24"/>
    </reaction>
</comment>
<evidence type="ECO:0000256" key="4">
    <source>
        <dbReference type="ARBA" id="ARBA00022741"/>
    </source>
</evidence>
<evidence type="ECO:0000256" key="11">
    <source>
        <dbReference type="SAM" id="MobiDB-lite"/>
    </source>
</evidence>
<evidence type="ECO:0000256" key="10">
    <source>
        <dbReference type="RuleBase" id="RU361165"/>
    </source>
</evidence>
<dbReference type="GO" id="GO:0106310">
    <property type="term" value="F:protein serine kinase activity"/>
    <property type="evidence" value="ECO:0007669"/>
    <property type="project" value="RHEA"/>
</dbReference>
<evidence type="ECO:0000256" key="8">
    <source>
        <dbReference type="ARBA" id="ARBA00048312"/>
    </source>
</evidence>
<dbReference type="PROSITE" id="PS01351">
    <property type="entry name" value="MAPK"/>
    <property type="match status" value="1"/>
</dbReference>
<dbReference type="InterPro" id="IPR017441">
    <property type="entry name" value="Protein_kinase_ATP_BS"/>
</dbReference>
<feature type="compositionally biased region" description="Basic and acidic residues" evidence="11">
    <location>
        <begin position="696"/>
        <end position="705"/>
    </location>
</feature>
<dbReference type="OrthoDB" id="192887at2759"/>
<keyword evidence="5 10" id="KW-0418">Kinase</keyword>
<evidence type="ECO:0000256" key="3">
    <source>
        <dbReference type="ARBA" id="ARBA00022679"/>
    </source>
</evidence>
<dbReference type="Proteomes" id="UP000195521">
    <property type="component" value="Unassembled WGS sequence"/>
</dbReference>
<feature type="region of interest" description="Disordered" evidence="11">
    <location>
        <begin position="440"/>
        <end position="470"/>
    </location>
</feature>
<comment type="cofactor">
    <cofactor evidence="10">
        <name>Mg(2+)</name>
        <dbReference type="ChEBI" id="CHEBI:18420"/>
    </cofactor>
</comment>
<dbReference type="SMART" id="SM00220">
    <property type="entry name" value="S_TKc"/>
    <property type="match status" value="1"/>
</dbReference>
<dbReference type="InterPro" id="IPR008271">
    <property type="entry name" value="Ser/Thr_kinase_AS"/>
</dbReference>
<feature type="binding site" evidence="9">
    <location>
        <position position="51"/>
    </location>
    <ligand>
        <name>ATP</name>
        <dbReference type="ChEBI" id="CHEBI:30616"/>
    </ligand>
</feature>
<keyword evidence="10" id="KW-0460">Magnesium</keyword>
<dbReference type="Gene3D" id="1.10.510.10">
    <property type="entry name" value="Transferase(Phosphotransferase) domain 1"/>
    <property type="match status" value="1"/>
</dbReference>
<dbReference type="CDD" id="cd07852">
    <property type="entry name" value="STKc_MAPK15-like"/>
    <property type="match status" value="1"/>
</dbReference>
<name>A0A1Y1JKV8_PLAGO</name>
<evidence type="ECO:0000256" key="6">
    <source>
        <dbReference type="ARBA" id="ARBA00022840"/>
    </source>
</evidence>
<sequence>MAKDEQKNKEEQVDESVLKKYDIVRKIGKGAYGIVYKAKCKKNKKMVAVKKIFGAFQNSTDAQRTFREIMFLYQLNGHDNIIKLMDVIKAKNDNDIYLVFDYMETDLHEVIRADLLEEIHKKYIIYQLLRALKYIHSGYLLHRDIKPSNILLNSECHIKVGDFGLARSISTEVNENKIPVLTDYVATRWYRAPEILLGSTNYTEGVDMWSLGCIMAELLIGKPLFRGNSTMNQLERIIEITGKPTKKDIEDIKSPFAETIISSFVDIKKKKISDIFHKASVESIDLLQKLLQFNPTKRISAENALKHKYVEQFHSIIDEPVCKHIITIPVDDSTKYKVNFYRNIVYYDIMRRKKYYPNQQTFEKSPPSKGTQAREESLYKDGHDECGHDEFDHHCDYSNYPKEPINPGVNANNGILIPNQVKNWEGVISHPSVHSKECVSNVGSTQGREVSKSEQNGKCNRKKGNDIHPESVVEHDDNLSKVLHSKKPVNFQTKKNFKTNHAEVMKAAYANEKYYYEHAGDGKINKDSNFFYYKEVKNELRKKDSLSNNGTMEWNLKSSPCSKKSNKFSTSYCSKKNDNKYVNAKEKKAAWRNTMSRNEEQNGENRVERKFENKIVSEHVTVCGDKIVRTHLANVKDMNHGKLDNHRLLYISGNRRNTIKYKRRENKMEGAEANSRVHTSYCYDLTGKKKKKKKSSKNEQKMNKK</sequence>
<dbReference type="FunFam" id="3.30.200.20:FF:000166">
    <property type="entry name" value="Mitogen-activated protein kinase"/>
    <property type="match status" value="1"/>
</dbReference>
<dbReference type="Gene3D" id="3.30.200.20">
    <property type="entry name" value="Phosphorylase Kinase, domain 1"/>
    <property type="match status" value="1"/>
</dbReference>
<keyword evidence="14" id="KW-1185">Reference proteome</keyword>
<evidence type="ECO:0000256" key="9">
    <source>
        <dbReference type="PROSITE-ProRule" id="PRU10141"/>
    </source>
</evidence>
<feature type="region of interest" description="Disordered" evidence="11">
    <location>
        <begin position="684"/>
        <end position="705"/>
    </location>
</feature>
<feature type="compositionally biased region" description="Polar residues" evidence="11">
    <location>
        <begin position="360"/>
        <end position="371"/>
    </location>
</feature>
<dbReference type="GO" id="GO:0004707">
    <property type="term" value="F:MAP kinase activity"/>
    <property type="evidence" value="ECO:0007669"/>
    <property type="project" value="UniProtKB-EC"/>
</dbReference>
<dbReference type="GO" id="GO:0005524">
    <property type="term" value="F:ATP binding"/>
    <property type="evidence" value="ECO:0007669"/>
    <property type="project" value="UniProtKB-UniRule"/>
</dbReference>
<evidence type="ECO:0000256" key="7">
    <source>
        <dbReference type="ARBA" id="ARBA00047592"/>
    </source>
</evidence>
<dbReference type="GeneID" id="39749658"/>
<dbReference type="PROSITE" id="PS50011">
    <property type="entry name" value="PROTEIN_KINASE_DOM"/>
    <property type="match status" value="1"/>
</dbReference>
<dbReference type="InterPro" id="IPR011009">
    <property type="entry name" value="Kinase-like_dom_sf"/>
</dbReference>
<evidence type="ECO:0000256" key="2">
    <source>
        <dbReference type="ARBA" id="ARBA00022527"/>
    </source>
</evidence>
<comment type="caution">
    <text evidence="13">The sequence shown here is derived from an EMBL/GenBank/DDBJ whole genome shotgun (WGS) entry which is preliminary data.</text>
</comment>
<keyword evidence="6 9" id="KW-0067">ATP-binding</keyword>
<dbReference type="InterPro" id="IPR050117">
    <property type="entry name" value="MAPK"/>
</dbReference>
<dbReference type="FunFam" id="1.10.510.10:FF:000238">
    <property type="entry name" value="Mitogen-activated protein kinase"/>
    <property type="match status" value="1"/>
</dbReference>
<evidence type="ECO:0000256" key="5">
    <source>
        <dbReference type="ARBA" id="ARBA00022777"/>
    </source>
</evidence>
<dbReference type="RefSeq" id="XP_028545509.1">
    <property type="nucleotide sequence ID" value="XM_028689708.1"/>
</dbReference>
<dbReference type="PROSITE" id="PS00108">
    <property type="entry name" value="PROTEIN_KINASE_ST"/>
    <property type="match status" value="1"/>
</dbReference>
<feature type="domain" description="Protein kinase" evidence="12">
    <location>
        <begin position="21"/>
        <end position="310"/>
    </location>
</feature>
<accession>A0A1Y1JKV8</accession>
<evidence type="ECO:0000313" key="13">
    <source>
        <dbReference type="EMBL" id="GAW82920.1"/>
    </source>
</evidence>
<dbReference type="PANTHER" id="PTHR24055">
    <property type="entry name" value="MITOGEN-ACTIVATED PROTEIN KINASE"/>
    <property type="match status" value="1"/>
</dbReference>
<comment type="similarity">
    <text evidence="10">Belongs to the protein kinase superfamily. Ser/Thr protein kinase family. MAP kinase subfamily.</text>
</comment>
<evidence type="ECO:0000259" key="12">
    <source>
        <dbReference type="PROSITE" id="PS50011"/>
    </source>
</evidence>
<gene>
    <name evidence="13" type="ORF">PGO_131920</name>
</gene>
<evidence type="ECO:0000313" key="14">
    <source>
        <dbReference type="Proteomes" id="UP000195521"/>
    </source>
</evidence>
<dbReference type="InterPro" id="IPR000719">
    <property type="entry name" value="Prot_kinase_dom"/>
</dbReference>
<proteinExistence type="inferred from homology"/>
<dbReference type="EC" id="2.7.11.24" evidence="1 10"/>
<comment type="catalytic activity">
    <reaction evidence="7 10">
        <text>L-threonyl-[protein] + ATP = O-phospho-L-threonyl-[protein] + ADP + H(+)</text>
        <dbReference type="Rhea" id="RHEA:46608"/>
        <dbReference type="Rhea" id="RHEA-COMP:11060"/>
        <dbReference type="Rhea" id="RHEA-COMP:11605"/>
        <dbReference type="ChEBI" id="CHEBI:15378"/>
        <dbReference type="ChEBI" id="CHEBI:30013"/>
        <dbReference type="ChEBI" id="CHEBI:30616"/>
        <dbReference type="ChEBI" id="CHEBI:61977"/>
        <dbReference type="ChEBI" id="CHEBI:456216"/>
        <dbReference type="EC" id="2.7.11.24"/>
    </reaction>
</comment>
<keyword evidence="4 9" id="KW-0547">Nucleotide-binding</keyword>
<keyword evidence="2 10" id="KW-0723">Serine/threonine-protein kinase</keyword>
<dbReference type="OMA" id="NIHRYSS"/>
<organism evidence="13 14">
    <name type="scientific">Plasmodium gonderi</name>
    <dbReference type="NCBI Taxonomy" id="77519"/>
    <lineage>
        <taxon>Eukaryota</taxon>
        <taxon>Sar</taxon>
        <taxon>Alveolata</taxon>
        <taxon>Apicomplexa</taxon>
        <taxon>Aconoidasida</taxon>
        <taxon>Haemosporida</taxon>
        <taxon>Plasmodiidae</taxon>
        <taxon>Plasmodium</taxon>
        <taxon>Plasmodium (Plasmodium)</taxon>
    </lineage>
</organism>
<dbReference type="Pfam" id="PF00069">
    <property type="entry name" value="Pkinase"/>
    <property type="match status" value="1"/>
</dbReference>
<dbReference type="InterPro" id="IPR003527">
    <property type="entry name" value="MAP_kinase_CS"/>
</dbReference>
<feature type="region of interest" description="Disordered" evidence="11">
    <location>
        <begin position="360"/>
        <end position="383"/>
    </location>
</feature>
<dbReference type="SUPFAM" id="SSF56112">
    <property type="entry name" value="Protein kinase-like (PK-like)"/>
    <property type="match status" value="1"/>
</dbReference>